<dbReference type="SUPFAM" id="SSF54189">
    <property type="entry name" value="Ribosomal proteins S24e, L23 and L15e"/>
    <property type="match status" value="1"/>
</dbReference>
<dbReference type="Proteomes" id="UP000582213">
    <property type="component" value="Unassembled WGS sequence"/>
</dbReference>
<comment type="function">
    <text evidence="6">Binds to 23S rRNA. One of the proteins that surrounds the polypeptide exit tunnel on the outside of the ribosome.</text>
</comment>
<name>A0A650CE15_SULOH</name>
<keyword evidence="3 6" id="KW-0694">RNA-binding</keyword>
<dbReference type="InterPro" id="IPR012678">
    <property type="entry name" value="Ribosomal_uL23/eL15/eS24_sf"/>
</dbReference>
<organism evidence="9 10">
    <name type="scientific">Sulfurisphaera ohwakuensis</name>
    <dbReference type="NCBI Taxonomy" id="69656"/>
    <lineage>
        <taxon>Archaea</taxon>
        <taxon>Thermoproteota</taxon>
        <taxon>Thermoprotei</taxon>
        <taxon>Sulfolobales</taxon>
        <taxon>Sulfolobaceae</taxon>
        <taxon>Sulfurisphaera</taxon>
    </lineage>
</organism>
<dbReference type="PANTHER" id="PTHR11620">
    <property type="entry name" value="60S RIBOSOMAL PROTEIN L23A"/>
    <property type="match status" value="1"/>
</dbReference>
<keyword evidence="5 6" id="KW-0687">Ribonucleoprotein</keyword>
<dbReference type="SMR" id="A0A650CE15"/>
<dbReference type="GO" id="GO:0003735">
    <property type="term" value="F:structural constituent of ribosome"/>
    <property type="evidence" value="ECO:0007669"/>
    <property type="project" value="UniProtKB-UniRule"/>
</dbReference>
<keyword evidence="10" id="KW-1185">Reference proteome</keyword>
<dbReference type="Gene3D" id="3.30.70.330">
    <property type="match status" value="1"/>
</dbReference>
<dbReference type="NCBIfam" id="TIGR03636">
    <property type="entry name" value="uL23_arch"/>
    <property type="match status" value="1"/>
</dbReference>
<evidence type="ECO:0000256" key="4">
    <source>
        <dbReference type="ARBA" id="ARBA00022980"/>
    </source>
</evidence>
<evidence type="ECO:0000256" key="3">
    <source>
        <dbReference type="ARBA" id="ARBA00022884"/>
    </source>
</evidence>
<keyword evidence="4 6" id="KW-0689">Ribosomal protein</keyword>
<evidence type="ECO:0000313" key="8">
    <source>
        <dbReference type="EMBL" id="MBB5252993.1"/>
    </source>
</evidence>
<dbReference type="Proteomes" id="UP000427373">
    <property type="component" value="Chromosome"/>
</dbReference>
<protein>
    <recommendedName>
        <fullName evidence="6">Large ribosomal subunit protein uL23</fullName>
    </recommendedName>
</protein>
<dbReference type="InterPro" id="IPR012677">
    <property type="entry name" value="Nucleotide-bd_a/b_plait_sf"/>
</dbReference>
<evidence type="ECO:0000313" key="10">
    <source>
        <dbReference type="Proteomes" id="UP000427373"/>
    </source>
</evidence>
<comment type="similarity">
    <text evidence="1 6 7">Belongs to the universal ribosomal protein uL23 family.</text>
</comment>
<dbReference type="HAMAP" id="MF_01369_A">
    <property type="entry name" value="Ribosomal_uL23_A"/>
    <property type="match status" value="1"/>
</dbReference>
<dbReference type="GeneID" id="1458364"/>
<dbReference type="InterPro" id="IPR013025">
    <property type="entry name" value="Ribosomal_uL23-like"/>
</dbReference>
<dbReference type="RefSeq" id="WP_010978400.1">
    <property type="nucleotide sequence ID" value="NZ_AP031374.1"/>
</dbReference>
<evidence type="ECO:0000256" key="6">
    <source>
        <dbReference type="HAMAP-Rule" id="MF_01369"/>
    </source>
</evidence>
<dbReference type="AlphaFoldDB" id="A0A650CE15"/>
<dbReference type="GO" id="GO:0006412">
    <property type="term" value="P:translation"/>
    <property type="evidence" value="ECO:0007669"/>
    <property type="project" value="UniProtKB-UniRule"/>
</dbReference>
<dbReference type="GO" id="GO:0005840">
    <property type="term" value="C:ribosome"/>
    <property type="evidence" value="ECO:0007669"/>
    <property type="project" value="UniProtKB-UniRule"/>
</dbReference>
<dbReference type="EMBL" id="CP045484">
    <property type="protein sequence ID" value="QGR16081.1"/>
    <property type="molecule type" value="Genomic_DNA"/>
</dbReference>
<dbReference type="EMBL" id="JACHFY010000002">
    <property type="protein sequence ID" value="MBB5252993.1"/>
    <property type="molecule type" value="Genomic_DNA"/>
</dbReference>
<reference evidence="8 11" key="2">
    <citation type="submission" date="2020-08" db="EMBL/GenBank/DDBJ databases">
        <title>Genomic Encyclopedia of Type Strains, Phase IV (KMG-IV): sequencing the most valuable type-strain genomes for metagenomic binning, comparative biology and taxonomic classification.</title>
        <authorList>
            <person name="Goeker M."/>
        </authorList>
    </citation>
    <scope>NUCLEOTIDE SEQUENCE [LARGE SCALE GENOMIC DNA]</scope>
    <source>
        <strain evidence="8 11">DSM 12421</strain>
    </source>
</reference>
<evidence type="ECO:0000256" key="2">
    <source>
        <dbReference type="ARBA" id="ARBA00022730"/>
    </source>
</evidence>
<dbReference type="GO" id="GO:0019843">
    <property type="term" value="F:rRNA binding"/>
    <property type="evidence" value="ECO:0007669"/>
    <property type="project" value="UniProtKB-UniRule"/>
</dbReference>
<sequence>MIIKEFLTTEKAIKLIESQNTLTVIVNKEATKADIKREIEKMFNVKVDKVNTLITIRGEKKAYVKLKKEFNASDIAHRLGIL</sequence>
<comment type="subunit">
    <text evidence="6">Part of the 50S ribosomal subunit. Contacts protein L29.</text>
</comment>
<evidence type="ECO:0000256" key="5">
    <source>
        <dbReference type="ARBA" id="ARBA00023274"/>
    </source>
</evidence>
<proteinExistence type="inferred from homology"/>
<evidence type="ECO:0000256" key="1">
    <source>
        <dbReference type="ARBA" id="ARBA00006700"/>
    </source>
</evidence>
<evidence type="ECO:0000256" key="7">
    <source>
        <dbReference type="RuleBase" id="RU003934"/>
    </source>
</evidence>
<dbReference type="GO" id="GO:1990904">
    <property type="term" value="C:ribonucleoprotein complex"/>
    <property type="evidence" value="ECO:0007669"/>
    <property type="project" value="UniProtKB-KW"/>
</dbReference>
<dbReference type="InterPro" id="IPR001014">
    <property type="entry name" value="Ribosomal_uL23_CS"/>
</dbReference>
<evidence type="ECO:0000313" key="11">
    <source>
        <dbReference type="Proteomes" id="UP000582213"/>
    </source>
</evidence>
<dbReference type="KEGG" id="soh:D1869_01920"/>
<dbReference type="Pfam" id="PF00276">
    <property type="entry name" value="Ribosomal_L23"/>
    <property type="match status" value="1"/>
</dbReference>
<gene>
    <name evidence="6" type="primary">rpl23</name>
    <name evidence="9" type="ORF">D1869_01920</name>
    <name evidence="8" type="ORF">HNQ62_000726</name>
</gene>
<dbReference type="InterPro" id="IPR019985">
    <property type="entry name" value="Ribosomal_uL23"/>
</dbReference>
<dbReference type="NCBIfam" id="NF011118">
    <property type="entry name" value="PRK14548.1"/>
    <property type="match status" value="1"/>
</dbReference>
<reference evidence="9 10" key="1">
    <citation type="submission" date="2019-10" db="EMBL/GenBank/DDBJ databases">
        <title>Genome Sequences from Six Type Strain Members of the Archaeal Family Sulfolobaceae: Acidianus ambivalens, Acidianus infernus, Metallosphaera prunae, Stygiolobus azoricus, Sulfolobus metallicus, and Sulfurisphaera ohwakuensis.</title>
        <authorList>
            <person name="Counts J.A."/>
            <person name="Kelly R.M."/>
        </authorList>
    </citation>
    <scope>NUCLEOTIDE SEQUENCE [LARGE SCALE GENOMIC DNA]</scope>
    <source>
        <strain evidence="9 10">TA-1</strain>
    </source>
</reference>
<dbReference type="FunFam" id="3.30.70.330:FF:000532">
    <property type="entry name" value="50S ribosomal protein L23"/>
    <property type="match status" value="1"/>
</dbReference>
<dbReference type="PROSITE" id="PS00050">
    <property type="entry name" value="RIBOSOMAL_L23"/>
    <property type="match status" value="1"/>
</dbReference>
<dbReference type="OrthoDB" id="7751at2157"/>
<keyword evidence="2 6" id="KW-0699">rRNA-binding</keyword>
<accession>A0A650CE15</accession>
<evidence type="ECO:0000313" key="9">
    <source>
        <dbReference type="EMBL" id="QGR16081.1"/>
    </source>
</evidence>